<dbReference type="InterPro" id="IPR002793">
    <property type="entry name" value="Endonuclease_NucS"/>
</dbReference>
<comment type="caution">
    <text evidence="3">The sequence shown here is derived from an EMBL/GenBank/DDBJ whole genome shotgun (WGS) entry which is preliminary data.</text>
</comment>
<dbReference type="Pfam" id="PF01939">
    <property type="entry name" value="NucS_C"/>
    <property type="match status" value="1"/>
</dbReference>
<proteinExistence type="predicted"/>
<evidence type="ECO:0000259" key="2">
    <source>
        <dbReference type="Pfam" id="PF01939"/>
    </source>
</evidence>
<dbReference type="InterPro" id="IPR048301">
    <property type="entry name" value="NucS_C"/>
</dbReference>
<dbReference type="RefSeq" id="WP_188026153.1">
    <property type="nucleotide sequence ID" value="NZ_JACHGR010000004.1"/>
</dbReference>
<protein>
    <submittedName>
        <fullName evidence="3">Restriction system protein</fullName>
    </submittedName>
</protein>
<dbReference type="EMBL" id="JACHGR010000004">
    <property type="protein sequence ID" value="MBB6055366.1"/>
    <property type="molecule type" value="Genomic_DNA"/>
</dbReference>
<evidence type="ECO:0000256" key="1">
    <source>
        <dbReference type="ARBA" id="ARBA00023125"/>
    </source>
</evidence>
<organism evidence="3 4">
    <name type="scientific">Tolumonas osonensis</name>
    <dbReference type="NCBI Taxonomy" id="675874"/>
    <lineage>
        <taxon>Bacteria</taxon>
        <taxon>Pseudomonadati</taxon>
        <taxon>Pseudomonadota</taxon>
        <taxon>Gammaproteobacteria</taxon>
        <taxon>Aeromonadales</taxon>
        <taxon>Aeromonadaceae</taxon>
        <taxon>Tolumonas</taxon>
    </lineage>
</organism>
<accession>A0A841GFF9</accession>
<keyword evidence="4" id="KW-1185">Reference proteome</keyword>
<dbReference type="CDD" id="cd22341">
    <property type="entry name" value="NucS-like"/>
    <property type="match status" value="1"/>
</dbReference>
<feature type="domain" description="Endonuclease NucS C-terminal" evidence="2">
    <location>
        <begin position="210"/>
        <end position="282"/>
    </location>
</feature>
<evidence type="ECO:0000313" key="3">
    <source>
        <dbReference type="EMBL" id="MBB6055366.1"/>
    </source>
</evidence>
<dbReference type="GO" id="GO:0003677">
    <property type="term" value="F:DNA binding"/>
    <property type="evidence" value="ECO:0007669"/>
    <property type="project" value="UniProtKB-KW"/>
</dbReference>
<dbReference type="GO" id="GO:0004519">
    <property type="term" value="F:endonuclease activity"/>
    <property type="evidence" value="ECO:0007669"/>
    <property type="project" value="InterPro"/>
</dbReference>
<dbReference type="Proteomes" id="UP000585721">
    <property type="component" value="Unassembled WGS sequence"/>
</dbReference>
<name>A0A841GFF9_9GAMM</name>
<dbReference type="InterPro" id="IPR011856">
    <property type="entry name" value="tRNA_endonuc-like_dom_sf"/>
</dbReference>
<dbReference type="AlphaFoldDB" id="A0A841GFF9"/>
<sequence length="312" mass="35057">MNLNRSYYRIYAGKTNIFAELCVKQGFIGGDWGIAQDLSHALPDKWQEFNQQFIPVFLAVNPKKSKVAAGLACGMLHTICKGMQLNDLIICPDGNGQFYVGEIVSDYFYVAGEPLPHRRKVNWFQHSLNKESFSQSLKNSVGSIGTVCNITGYAQELENLLEGKQPLVLIHTDELVEDATVFALEKHLEDFLIKNWASIDLGKEFDIYSEEGELVGQQYPSDTGPIDILAISKDKKTLLVVELKRGRATDAVVGQIQRYMGYVKDELCETGQTVKGVIIALEDDLKLRRALSVAQNIEFFRYQVSFKLFKSA</sequence>
<keyword evidence="1" id="KW-0238">DNA-binding</keyword>
<dbReference type="Gene3D" id="3.40.1350.10">
    <property type="match status" value="1"/>
</dbReference>
<gene>
    <name evidence="3" type="ORF">HNR75_001272</name>
</gene>
<reference evidence="3 4" key="1">
    <citation type="submission" date="2020-08" db="EMBL/GenBank/DDBJ databases">
        <title>Genomic Encyclopedia of Type Strains, Phase IV (KMG-IV): sequencing the most valuable type-strain genomes for metagenomic binning, comparative biology and taxonomic classification.</title>
        <authorList>
            <person name="Goeker M."/>
        </authorList>
    </citation>
    <scope>NUCLEOTIDE SEQUENCE [LARGE SCALE GENOMIC DNA]</scope>
    <source>
        <strain evidence="3 4">DSM 22975</strain>
    </source>
</reference>
<evidence type="ECO:0000313" key="4">
    <source>
        <dbReference type="Proteomes" id="UP000585721"/>
    </source>
</evidence>